<dbReference type="AlphaFoldDB" id="A0A0G3EPI4"/>
<keyword evidence="7" id="KW-0223">Dioxygenase</keyword>
<comment type="cofactor">
    <cofactor evidence="1">
        <name>Zn(2+)</name>
        <dbReference type="ChEBI" id="CHEBI:29105"/>
    </cofactor>
</comment>
<accession>A0A0G3EPI4</accession>
<dbReference type="SUPFAM" id="SSF53213">
    <property type="entry name" value="LigB-like"/>
    <property type="match status" value="1"/>
</dbReference>
<gene>
    <name evidence="7" type="ORF">ABW99_12885</name>
</gene>
<dbReference type="GO" id="GO:0008270">
    <property type="term" value="F:zinc ion binding"/>
    <property type="evidence" value="ECO:0007669"/>
    <property type="project" value="InterPro"/>
</dbReference>
<evidence type="ECO:0000313" key="7">
    <source>
        <dbReference type="EMBL" id="AKJ68968.1"/>
    </source>
</evidence>
<evidence type="ECO:0000256" key="2">
    <source>
        <dbReference type="ARBA" id="ARBA00007581"/>
    </source>
</evidence>
<dbReference type="Proteomes" id="UP000036700">
    <property type="component" value="Chromosome"/>
</dbReference>
<proteinExistence type="inferred from homology"/>
<evidence type="ECO:0000256" key="1">
    <source>
        <dbReference type="ARBA" id="ARBA00001947"/>
    </source>
</evidence>
<dbReference type="PIRSF" id="PIRSF006157">
    <property type="entry name" value="Doxgns_DODA"/>
    <property type="match status" value="1"/>
</dbReference>
<dbReference type="RefSeq" id="WP_047214865.1">
    <property type="nucleotide sequence ID" value="NZ_CP011568.3"/>
</dbReference>
<evidence type="ECO:0000259" key="6">
    <source>
        <dbReference type="Pfam" id="PF02900"/>
    </source>
</evidence>
<evidence type="ECO:0000256" key="5">
    <source>
        <dbReference type="ARBA" id="ARBA00023002"/>
    </source>
</evidence>
<evidence type="ECO:0000256" key="4">
    <source>
        <dbReference type="ARBA" id="ARBA00022833"/>
    </source>
</evidence>
<keyword evidence="4" id="KW-0862">Zinc</keyword>
<keyword evidence="8" id="KW-1185">Reference proteome</keyword>
<name>A0A0G3EPI4_9BURK</name>
<keyword evidence="3" id="KW-0479">Metal-binding</keyword>
<dbReference type="CDD" id="cd07363">
    <property type="entry name" value="45_DOPA_Dioxygenase"/>
    <property type="match status" value="1"/>
</dbReference>
<organism evidence="7 8">
    <name type="scientific">Pandoraea thiooxydans</name>
    <dbReference type="NCBI Taxonomy" id="445709"/>
    <lineage>
        <taxon>Bacteria</taxon>
        <taxon>Pseudomonadati</taxon>
        <taxon>Pseudomonadota</taxon>
        <taxon>Betaproteobacteria</taxon>
        <taxon>Burkholderiales</taxon>
        <taxon>Burkholderiaceae</taxon>
        <taxon>Pandoraea</taxon>
    </lineage>
</organism>
<dbReference type="STRING" id="445709.ABW99_12885"/>
<sequence>MSPLPTLFVSHGAPTLAIEPGRTGALLSLLGQRLPRPEAILLISPHWATPQPSVGSLITPTVMHDFSGFPRELYRLDYPAQGSPALAHRTVDALREAGIAATIDPQRGLDHGAWVPLRYLFPEADVPVTQLSLQPHQAPDYHYRVGQALSPLARDGVLVIGSGSFTHNLRELRVQQDRMPGARYVDEFAQWFAERMAAGDLPALLDYRAHAPYAVRAHPGDDHLLPLFIAMGASDDWTLQAHFDTGTTYDVLRMDAFAFGSAALALREIEALVD</sequence>
<dbReference type="EMBL" id="CP011568">
    <property type="protein sequence ID" value="AKJ68968.1"/>
    <property type="molecule type" value="Genomic_DNA"/>
</dbReference>
<keyword evidence="5" id="KW-0560">Oxidoreductase</keyword>
<dbReference type="PATRIC" id="fig|445709.3.peg.2733"/>
<evidence type="ECO:0000256" key="3">
    <source>
        <dbReference type="ARBA" id="ARBA00022723"/>
    </source>
</evidence>
<protein>
    <submittedName>
        <fullName evidence="7">Dioxygenase</fullName>
    </submittedName>
</protein>
<evidence type="ECO:0000313" key="8">
    <source>
        <dbReference type="Proteomes" id="UP000036700"/>
    </source>
</evidence>
<dbReference type="InterPro" id="IPR014436">
    <property type="entry name" value="Extradiol_dOase_DODA"/>
</dbReference>
<dbReference type="PANTHER" id="PTHR30096">
    <property type="entry name" value="4,5-DOPA DIOXYGENASE EXTRADIOL-LIKE PROTEIN"/>
    <property type="match status" value="1"/>
</dbReference>
<reference evidence="8" key="1">
    <citation type="submission" date="2015-06" db="EMBL/GenBank/DDBJ databases">
        <authorList>
            <person name="Lim Y.L."/>
            <person name="Ee R."/>
            <person name="Yong D."/>
            <person name="How K.Y."/>
            <person name="Yin W.F."/>
            <person name="Chan K.G."/>
        </authorList>
    </citation>
    <scope>NUCLEOTIDE SEQUENCE [LARGE SCALE GENOMIC DNA]</scope>
    <source>
        <strain evidence="8">DSM 25325</strain>
    </source>
</reference>
<comment type="similarity">
    <text evidence="2">Belongs to the DODA-type extradiol aromatic ring-opening dioxygenase family.</text>
</comment>
<dbReference type="OrthoDB" id="9790889at2"/>
<dbReference type="KEGG" id="ptx:ABW99_12885"/>
<dbReference type="GO" id="GO:0008198">
    <property type="term" value="F:ferrous iron binding"/>
    <property type="evidence" value="ECO:0007669"/>
    <property type="project" value="InterPro"/>
</dbReference>
<dbReference type="GO" id="GO:0016702">
    <property type="term" value="F:oxidoreductase activity, acting on single donors with incorporation of molecular oxygen, incorporation of two atoms of oxygen"/>
    <property type="evidence" value="ECO:0007669"/>
    <property type="project" value="UniProtKB-ARBA"/>
</dbReference>
<dbReference type="PANTHER" id="PTHR30096:SF0">
    <property type="entry name" value="4,5-DOPA DIOXYGENASE EXTRADIOL-LIKE PROTEIN"/>
    <property type="match status" value="1"/>
</dbReference>
<dbReference type="Gene3D" id="3.40.830.10">
    <property type="entry name" value="LigB-like"/>
    <property type="match status" value="1"/>
</dbReference>
<dbReference type="Pfam" id="PF02900">
    <property type="entry name" value="LigB"/>
    <property type="match status" value="1"/>
</dbReference>
<dbReference type="InterPro" id="IPR004183">
    <property type="entry name" value="Xdiol_dOase_suB"/>
</dbReference>
<feature type="domain" description="Extradiol ring-cleavage dioxygenase class III enzyme subunit B" evidence="6">
    <location>
        <begin position="35"/>
        <end position="236"/>
    </location>
</feature>